<accession>A0ABZ2CK50</accession>
<dbReference type="PANTHER" id="PTHR43035">
    <property type="entry name" value="FATTY ACID REPRESSION MUTANT PROTEIN 2-RELATED"/>
    <property type="match status" value="1"/>
</dbReference>
<evidence type="ECO:0000313" key="2">
    <source>
        <dbReference type="EMBL" id="WVX84045.1"/>
    </source>
</evidence>
<keyword evidence="3" id="KW-1185">Reference proteome</keyword>
<dbReference type="Proteomes" id="UP001357223">
    <property type="component" value="Chromosome"/>
</dbReference>
<dbReference type="PANTHER" id="PTHR43035:SF1">
    <property type="entry name" value="FATTY ACID REPRESSION MUTANT PROTEIN 2-RELATED"/>
    <property type="match status" value="1"/>
</dbReference>
<reference evidence="2 3" key="1">
    <citation type="submission" date="2023-10" db="EMBL/GenBank/DDBJ databases">
        <title>Niallia locisalis sp.nov. isolated from a salt pond sample.</title>
        <authorList>
            <person name="Li X.-J."/>
            <person name="Dong L."/>
        </authorList>
    </citation>
    <scope>NUCLEOTIDE SEQUENCE [LARGE SCALE GENOMIC DNA]</scope>
    <source>
        <strain evidence="2 3">DSM 29761</strain>
    </source>
</reference>
<feature type="domain" description="Nitroreductase" evidence="1">
    <location>
        <begin position="17"/>
        <end position="186"/>
    </location>
</feature>
<sequence length="207" mass="24138">MTKVLEKKHTKDFYSAIKERRSYYSISNEPVISDEKIQEIINMAVLHNPSPMNSQSSRVVLLLGKVHFTLWNMTKETLRKLVPAENFEPTETKLNNFRNGYGTVLFFEDQDVVKALEERFELYKDNFPTWSQQTSGMLQNTIWTALEIEGFGASLQHYNPLIDDEVKELWNIPSNWKLIAQMPFGKPTAPPNEKEFQPIEERLLVIK</sequence>
<dbReference type="CDD" id="cd02140">
    <property type="entry name" value="Frm2-like"/>
    <property type="match status" value="1"/>
</dbReference>
<gene>
    <name evidence="2" type="ORF">R4Z09_14245</name>
</gene>
<dbReference type="InterPro" id="IPR000415">
    <property type="entry name" value="Nitroreductase-like"/>
</dbReference>
<dbReference type="RefSeq" id="WP_338452917.1">
    <property type="nucleotide sequence ID" value="NZ_CP137640.1"/>
</dbReference>
<dbReference type="InterPro" id="IPR033877">
    <property type="entry name" value="Frm2/Hbn1"/>
</dbReference>
<dbReference type="Gene3D" id="3.40.109.10">
    <property type="entry name" value="NADH Oxidase"/>
    <property type="match status" value="1"/>
</dbReference>
<name>A0ABZ2CK50_9BACI</name>
<evidence type="ECO:0000313" key="3">
    <source>
        <dbReference type="Proteomes" id="UP001357223"/>
    </source>
</evidence>
<protein>
    <submittedName>
        <fullName evidence="2">Nitroreductase family protein</fullName>
    </submittedName>
</protein>
<dbReference type="Pfam" id="PF00881">
    <property type="entry name" value="Nitroreductase"/>
    <property type="match status" value="1"/>
</dbReference>
<dbReference type="SUPFAM" id="SSF55469">
    <property type="entry name" value="FMN-dependent nitroreductase-like"/>
    <property type="match status" value="1"/>
</dbReference>
<dbReference type="InterPro" id="IPR029479">
    <property type="entry name" value="Nitroreductase"/>
</dbReference>
<dbReference type="EMBL" id="CP137640">
    <property type="protein sequence ID" value="WVX84045.1"/>
    <property type="molecule type" value="Genomic_DNA"/>
</dbReference>
<evidence type="ECO:0000259" key="1">
    <source>
        <dbReference type="Pfam" id="PF00881"/>
    </source>
</evidence>
<organism evidence="2 3">
    <name type="scientific">Niallia oryzisoli</name>
    <dbReference type="NCBI Taxonomy" id="1737571"/>
    <lineage>
        <taxon>Bacteria</taxon>
        <taxon>Bacillati</taxon>
        <taxon>Bacillota</taxon>
        <taxon>Bacilli</taxon>
        <taxon>Bacillales</taxon>
        <taxon>Bacillaceae</taxon>
        <taxon>Niallia</taxon>
    </lineage>
</organism>
<proteinExistence type="predicted"/>